<keyword evidence="3" id="KW-0597">Phosphoprotein</keyword>
<dbReference type="Gene3D" id="3.40.50.12780">
    <property type="entry name" value="N-terminal domain of ligase-like"/>
    <property type="match status" value="1"/>
</dbReference>
<dbReference type="GO" id="GO:0006631">
    <property type="term" value="P:fatty acid metabolic process"/>
    <property type="evidence" value="ECO:0007669"/>
    <property type="project" value="TreeGrafter"/>
</dbReference>
<feature type="transmembrane region" description="Helical" evidence="5">
    <location>
        <begin position="718"/>
        <end position="734"/>
    </location>
</feature>
<feature type="transmembrane region" description="Helical" evidence="5">
    <location>
        <begin position="563"/>
        <end position="594"/>
    </location>
</feature>
<keyword evidence="4 7" id="KW-0436">Ligase</keyword>
<dbReference type="GO" id="GO:0031956">
    <property type="term" value="F:medium-chain fatty acid-CoA ligase activity"/>
    <property type="evidence" value="ECO:0007669"/>
    <property type="project" value="TreeGrafter"/>
</dbReference>
<dbReference type="InterPro" id="IPR002656">
    <property type="entry name" value="Acyl_transf_3_dom"/>
</dbReference>
<dbReference type="InterPro" id="IPR009081">
    <property type="entry name" value="PP-bd_ACP"/>
</dbReference>
<dbReference type="InterPro" id="IPR000873">
    <property type="entry name" value="AMP-dep_synth/lig_dom"/>
</dbReference>
<comment type="similarity">
    <text evidence="1">Belongs to the ATP-dependent AMP-binding enzyme family.</text>
</comment>
<evidence type="ECO:0000256" key="3">
    <source>
        <dbReference type="ARBA" id="ARBA00022553"/>
    </source>
</evidence>
<dbReference type="PANTHER" id="PTHR43201:SF5">
    <property type="entry name" value="MEDIUM-CHAIN ACYL-COA LIGASE ACSF2, MITOCHONDRIAL"/>
    <property type="match status" value="1"/>
</dbReference>
<dbReference type="GO" id="GO:0016747">
    <property type="term" value="F:acyltransferase activity, transferring groups other than amino-acyl groups"/>
    <property type="evidence" value="ECO:0007669"/>
    <property type="project" value="InterPro"/>
</dbReference>
<feature type="transmembrane region" description="Helical" evidence="5">
    <location>
        <begin position="741"/>
        <end position="758"/>
    </location>
</feature>
<feature type="transmembrane region" description="Helical" evidence="5">
    <location>
        <begin position="615"/>
        <end position="636"/>
    </location>
</feature>
<evidence type="ECO:0000313" key="8">
    <source>
        <dbReference type="Proteomes" id="UP000199113"/>
    </source>
</evidence>
<dbReference type="SMART" id="SM00823">
    <property type="entry name" value="PKS_PP"/>
    <property type="match status" value="1"/>
</dbReference>
<evidence type="ECO:0000256" key="2">
    <source>
        <dbReference type="ARBA" id="ARBA00022450"/>
    </source>
</evidence>
<keyword evidence="5" id="KW-0472">Membrane</keyword>
<dbReference type="Gene3D" id="3.40.50.1820">
    <property type="entry name" value="alpha/beta hydrolase"/>
    <property type="match status" value="1"/>
</dbReference>
<keyword evidence="5" id="KW-0812">Transmembrane</keyword>
<dbReference type="AlphaFoldDB" id="A0A1I1A9W7"/>
<proteinExistence type="inferred from homology"/>
<dbReference type="PANTHER" id="PTHR43201">
    <property type="entry name" value="ACYL-COA SYNTHETASE"/>
    <property type="match status" value="1"/>
</dbReference>
<dbReference type="InterPro" id="IPR029058">
    <property type="entry name" value="AB_hydrolase_fold"/>
</dbReference>
<dbReference type="Pfam" id="PF01757">
    <property type="entry name" value="Acyl_transf_3"/>
    <property type="match status" value="1"/>
</dbReference>
<evidence type="ECO:0000256" key="5">
    <source>
        <dbReference type="SAM" id="Phobius"/>
    </source>
</evidence>
<dbReference type="Proteomes" id="UP000199113">
    <property type="component" value="Unassembled WGS sequence"/>
</dbReference>
<evidence type="ECO:0000313" key="7">
    <source>
        <dbReference type="EMBL" id="SFB34784.1"/>
    </source>
</evidence>
<sequence length="849" mass="90220">MTVTSPQPALLRGTTPVLAHAHFGDAPALVADGRVLTHAGLARLVADRARTWGPARRLVLVEGANDVDSLVAYLAALQHGHVALVVPDGREAQRDALVAAYDPDVVCTAGARDDVRRPASAHALHPDLALLLSTSGTTGSPKLVRLSRDNVASNAAAIADYLALTPADRAITALPLHYCYGLSVLHSHLVAGASVVLTGLSVVDECFWDLAASTGATSLAGVPHNFDLLAGSSFEARDLPSLRQVTQAGGRLEPDAVRRWSRFGRTRGWDLVVMYGATEATARMAWLPPDLAEDHPAAIGVAVPGGHLHLDEAVDDRPGVGELVYTGPNVMLGYATSPADLARGRETTELRTGDLARCTDGLFEVVGRRSRYGKVFGLRIDLEAVERELRDAVDRHARVVATDRAVHVFVASGRGTASATALVAGRCGVPAHAVRVHVLPEVPLTSTGKADYAALGELAALAETSDVPPRATTLRADYVRVLGRPDAGDGHSFVDLGGDSLSYVELATRLADRFPRGLPAGWHTRSIAELERLAAADAASATATGAVRPRWARVDTTVTLRALAILFVVASHVDLIGLEGGAHLLLALAGFNFARFQLSAPGDARARLRQGMSGLAQLMVPSVLWVGAVALLLGSYDLTTALFVRELVNSSEWDDQWQLWFIQSLVWITAGALALTCLPVLHRLERRDPFRFALAVLAVATVARFAEVGLRAGHTQRYTTLVVAFFFVLGWAAARASTTRQRVLVSTLAAALTIGFFGEPHREAIVLGGFLLMLWLPHVSLPPLLARAAGVLAGASLFIYLTHWQVYPSLEDAGHPWLALAASLAVGIAYGRVVRPLHQAVGRAVIGSR</sequence>
<reference evidence="7" key="1">
    <citation type="submission" date="2016-10" db="EMBL/GenBank/DDBJ databases">
        <authorList>
            <person name="de Groot N.N."/>
        </authorList>
    </citation>
    <scope>NUCLEOTIDE SEQUENCE [LARGE SCALE GENOMIC DNA]</scope>
    <source>
        <strain evidence="7">CGMCC 1.10697</strain>
    </source>
</reference>
<feature type="transmembrane region" description="Helical" evidence="5">
    <location>
        <begin position="788"/>
        <end position="807"/>
    </location>
</feature>
<evidence type="ECO:0000256" key="1">
    <source>
        <dbReference type="ARBA" id="ARBA00006432"/>
    </source>
</evidence>
<organism evidence="7 8">
    <name type="scientific">Nocardioides alpinus</name>
    <dbReference type="NCBI Taxonomy" id="748909"/>
    <lineage>
        <taxon>Bacteria</taxon>
        <taxon>Bacillati</taxon>
        <taxon>Actinomycetota</taxon>
        <taxon>Actinomycetes</taxon>
        <taxon>Propionibacteriales</taxon>
        <taxon>Nocardioidaceae</taxon>
        <taxon>Nocardioides</taxon>
    </lineage>
</organism>
<dbReference type="STRING" id="748909.SAMN05192575_10862"/>
<feature type="transmembrane region" description="Helical" evidence="5">
    <location>
        <begin position="764"/>
        <end position="781"/>
    </location>
</feature>
<dbReference type="SUPFAM" id="SSF47336">
    <property type="entry name" value="ACP-like"/>
    <property type="match status" value="1"/>
</dbReference>
<feature type="domain" description="Carrier" evidence="6">
    <location>
        <begin position="465"/>
        <end position="541"/>
    </location>
</feature>
<accession>A0A1I1A9W7</accession>
<dbReference type="InterPro" id="IPR042099">
    <property type="entry name" value="ANL_N_sf"/>
</dbReference>
<dbReference type="PROSITE" id="PS50075">
    <property type="entry name" value="CARRIER"/>
    <property type="match status" value="1"/>
</dbReference>
<evidence type="ECO:0000259" key="6">
    <source>
        <dbReference type="PROSITE" id="PS50075"/>
    </source>
</evidence>
<dbReference type="GO" id="GO:0031177">
    <property type="term" value="F:phosphopantetheine binding"/>
    <property type="evidence" value="ECO:0007669"/>
    <property type="project" value="InterPro"/>
</dbReference>
<dbReference type="EMBL" id="FOKC01000008">
    <property type="protein sequence ID" value="SFB34784.1"/>
    <property type="molecule type" value="Genomic_DNA"/>
</dbReference>
<dbReference type="Pfam" id="PF00501">
    <property type="entry name" value="AMP-binding"/>
    <property type="match status" value="1"/>
</dbReference>
<name>A0A1I1A9W7_9ACTN</name>
<keyword evidence="5" id="KW-1133">Transmembrane helix</keyword>
<feature type="transmembrane region" description="Helical" evidence="5">
    <location>
        <begin position="690"/>
        <end position="706"/>
    </location>
</feature>
<protein>
    <submittedName>
        <fullName evidence="7">Acyl-CoA synthetase (AMP-forming)/AMP-acid ligase II</fullName>
    </submittedName>
</protein>
<evidence type="ECO:0000256" key="4">
    <source>
        <dbReference type="ARBA" id="ARBA00022598"/>
    </source>
</evidence>
<dbReference type="SUPFAM" id="SSF56801">
    <property type="entry name" value="Acetyl-CoA synthetase-like"/>
    <property type="match status" value="1"/>
</dbReference>
<gene>
    <name evidence="7" type="ORF">SAMN05192575_10862</name>
</gene>
<feature type="transmembrane region" description="Helical" evidence="5">
    <location>
        <begin position="656"/>
        <end position="678"/>
    </location>
</feature>
<feature type="transmembrane region" description="Helical" evidence="5">
    <location>
        <begin position="813"/>
        <end position="833"/>
    </location>
</feature>
<dbReference type="RefSeq" id="WP_231263216.1">
    <property type="nucleotide sequence ID" value="NZ_FOKC01000008.1"/>
</dbReference>
<dbReference type="Pfam" id="PF00550">
    <property type="entry name" value="PP-binding"/>
    <property type="match status" value="1"/>
</dbReference>
<dbReference type="InterPro" id="IPR020806">
    <property type="entry name" value="PKS_PP-bd"/>
</dbReference>
<keyword evidence="2" id="KW-0596">Phosphopantetheine</keyword>
<dbReference type="InterPro" id="IPR036736">
    <property type="entry name" value="ACP-like_sf"/>
</dbReference>